<evidence type="ECO:0000256" key="1">
    <source>
        <dbReference type="SAM" id="Phobius"/>
    </source>
</evidence>
<proteinExistence type="predicted"/>
<dbReference type="OrthoDB" id="5146980at2"/>
<keyword evidence="1" id="KW-1133">Transmembrane helix</keyword>
<keyword evidence="3" id="KW-1185">Reference proteome</keyword>
<evidence type="ECO:0000313" key="2">
    <source>
        <dbReference type="EMBL" id="MPV36985.1"/>
    </source>
</evidence>
<name>A0A6N7EKA2_9MICO</name>
<protein>
    <submittedName>
        <fullName evidence="2">Uncharacterized protein</fullName>
    </submittedName>
</protein>
<comment type="caution">
    <text evidence="2">The sequence shown here is derived from an EMBL/GenBank/DDBJ whole genome shotgun (WGS) entry which is preliminary data.</text>
</comment>
<dbReference type="EMBL" id="WHPC01000023">
    <property type="protein sequence ID" value="MPV36985.1"/>
    <property type="molecule type" value="Genomic_DNA"/>
</dbReference>
<keyword evidence="1" id="KW-0472">Membrane</keyword>
<dbReference type="AlphaFoldDB" id="A0A6N7EKA2"/>
<dbReference type="Proteomes" id="UP000437709">
    <property type="component" value="Unassembled WGS sequence"/>
</dbReference>
<gene>
    <name evidence="2" type="ORF">GB881_07945</name>
</gene>
<evidence type="ECO:0000313" key="3">
    <source>
        <dbReference type="Proteomes" id="UP000437709"/>
    </source>
</evidence>
<keyword evidence="1" id="KW-0812">Transmembrane</keyword>
<feature type="transmembrane region" description="Helical" evidence="1">
    <location>
        <begin position="21"/>
        <end position="45"/>
    </location>
</feature>
<organism evidence="2 3">
    <name type="scientific">Georgenia subflava</name>
    <dbReference type="NCBI Taxonomy" id="1622177"/>
    <lineage>
        <taxon>Bacteria</taxon>
        <taxon>Bacillati</taxon>
        <taxon>Actinomycetota</taxon>
        <taxon>Actinomycetes</taxon>
        <taxon>Micrococcales</taxon>
        <taxon>Bogoriellaceae</taxon>
        <taxon>Georgenia</taxon>
    </lineage>
</organism>
<dbReference type="RefSeq" id="WP_152194135.1">
    <property type="nucleotide sequence ID" value="NZ_VUKD01000001.1"/>
</dbReference>
<accession>A0A6N7EKA2</accession>
<sequence length="159" mass="17294">MSLDVRKHEKFQHLEWRWQRAGWLLLTLFVLAGLLGLLGTGPLSWTTVNDGAVTVELDRVTRHEADDSITFVFGPEAVQDGTITAELTGDWPSGVDLSGISPEPSEQLLVPGGMVLEFMVDEPGETEVSLSFRAQRHGTLAAELAVGSDSVAFSQFVMP</sequence>
<reference evidence="2 3" key="1">
    <citation type="submission" date="2019-10" db="EMBL/GenBank/DDBJ databases">
        <title>Georgenia wutianyii sp. nov. and Georgenia yuyongxinii sp. nov. isolated from plateau pika (Ochotona curzoniae) in the Qinghai-Tibet plateau of China.</title>
        <authorList>
            <person name="Tian Z."/>
        </authorList>
    </citation>
    <scope>NUCLEOTIDE SEQUENCE [LARGE SCALE GENOMIC DNA]</scope>
    <source>
        <strain evidence="2 3">JCM 19765</strain>
    </source>
</reference>